<sequence>MQEKQTESAVSNRDVIANELMVDLGIEDFIEPRSRCNVDLSPYREAVNGWNNDKDEEVQIHGVFRLIFRVRNIPSETRFSVDAEVKVCFDATSNKCQTEISVMKASDLLYTVCSPDDNKAPFKACSVMLPQKPNIVCQMTQDCQSIQCCVEAVFKVGERKVCTSFGVNICDQLDFSIERKKWQRNIIADDVISESIGDSFQLHITVYKLPTKYRLTASLNAHYLTTGVQTFELFKDIDLKNTACHGRKKRRKRSALRYVYETIYKD</sequence>
<dbReference type="OrthoDB" id="10449411at2759"/>
<dbReference type="AlphaFoldDB" id="A0A8S3TJV6"/>
<proteinExistence type="predicted"/>
<evidence type="ECO:0000313" key="2">
    <source>
        <dbReference type="Proteomes" id="UP000683360"/>
    </source>
</evidence>
<accession>A0A8S3TJV6</accession>
<comment type="caution">
    <text evidence="1">The sequence shown here is derived from an EMBL/GenBank/DDBJ whole genome shotgun (WGS) entry which is preliminary data.</text>
</comment>
<reference evidence="1" key="1">
    <citation type="submission" date="2021-03" db="EMBL/GenBank/DDBJ databases">
        <authorList>
            <person name="Bekaert M."/>
        </authorList>
    </citation>
    <scope>NUCLEOTIDE SEQUENCE</scope>
</reference>
<dbReference type="EMBL" id="CAJPWZ010002219">
    <property type="protein sequence ID" value="CAG2233872.1"/>
    <property type="molecule type" value="Genomic_DNA"/>
</dbReference>
<evidence type="ECO:0000313" key="1">
    <source>
        <dbReference type="EMBL" id="CAG2233872.1"/>
    </source>
</evidence>
<dbReference type="Proteomes" id="UP000683360">
    <property type="component" value="Unassembled WGS sequence"/>
</dbReference>
<protein>
    <submittedName>
        <fullName evidence="1">Uncharacterized protein</fullName>
    </submittedName>
</protein>
<gene>
    <name evidence="1" type="ORF">MEDL_46470</name>
</gene>
<name>A0A8S3TJV6_MYTED</name>
<organism evidence="1 2">
    <name type="scientific">Mytilus edulis</name>
    <name type="common">Blue mussel</name>
    <dbReference type="NCBI Taxonomy" id="6550"/>
    <lineage>
        <taxon>Eukaryota</taxon>
        <taxon>Metazoa</taxon>
        <taxon>Spiralia</taxon>
        <taxon>Lophotrochozoa</taxon>
        <taxon>Mollusca</taxon>
        <taxon>Bivalvia</taxon>
        <taxon>Autobranchia</taxon>
        <taxon>Pteriomorphia</taxon>
        <taxon>Mytilida</taxon>
        <taxon>Mytiloidea</taxon>
        <taxon>Mytilidae</taxon>
        <taxon>Mytilinae</taxon>
        <taxon>Mytilus</taxon>
    </lineage>
</organism>
<keyword evidence="2" id="KW-1185">Reference proteome</keyword>